<dbReference type="EMBL" id="CU459003">
    <property type="protein sequence ID" value="CAM75699.1"/>
    <property type="molecule type" value="Genomic_DNA"/>
</dbReference>
<dbReference type="RefSeq" id="WP_024080443.1">
    <property type="nucleotide sequence ID" value="NZ_CP027527.1"/>
</dbReference>
<accession>A4TYJ2</accession>
<protein>
    <submittedName>
        <fullName evidence="1">Uncharacterized protein</fullName>
    </submittedName>
</protein>
<sequence length="112" mass="12773">MTSNDPIPAPNVNVNRDVALLRQEVRDLRRQLLNIVRYVNAHMPPHSPEALPDRRHCHDCGAPLSHHRAQAGELLLCTACGWSEFVSRDGHEYCEIHPDQVPYLQPHPSWTT</sequence>
<gene>
    <name evidence="1" type="ORF">MGR_0474</name>
</gene>
<name>A4TYJ2_9PROT</name>
<proteinExistence type="predicted"/>
<organism evidence="1">
    <name type="scientific">Magnetospirillum gryphiswaldense</name>
    <dbReference type="NCBI Taxonomy" id="55518"/>
    <lineage>
        <taxon>Bacteria</taxon>
        <taxon>Pseudomonadati</taxon>
        <taxon>Pseudomonadota</taxon>
        <taxon>Alphaproteobacteria</taxon>
        <taxon>Rhodospirillales</taxon>
        <taxon>Rhodospirillaceae</taxon>
        <taxon>Magnetospirillum</taxon>
    </lineage>
</organism>
<reference evidence="1" key="1">
    <citation type="journal article" date="2007" name="J. Bacteriol.">
        <title>Comparative genome analysis of four magnetotactic bacteria reveals a complex set of group-specific genes implicated in magnetosome biomineralization and function.</title>
        <authorList>
            <person name="Richter M."/>
            <person name="Kube M."/>
            <person name="Bazylinski D.A."/>
            <person name="Lombardot T."/>
            <person name="Gloeckner F.O."/>
            <person name="Reinhardt R."/>
            <person name="Schueler D."/>
        </authorList>
    </citation>
    <scope>NUCLEOTIDE SEQUENCE</scope>
    <source>
        <strain evidence="1">MSR-1</strain>
    </source>
</reference>
<evidence type="ECO:0000313" key="1">
    <source>
        <dbReference type="EMBL" id="CAM75699.1"/>
    </source>
</evidence>
<dbReference type="AlphaFoldDB" id="A4TYJ2"/>